<comment type="caution">
    <text evidence="3">The sequence shown here is derived from an EMBL/GenBank/DDBJ whole genome shotgun (WGS) entry which is preliminary data.</text>
</comment>
<reference evidence="4" key="2">
    <citation type="submission" date="2019-10" db="EMBL/GenBank/DDBJ databases">
        <title>Conservation and host-specific expression of non-tandemly repeated heterogenous ribosome RNA gene in arbuscular mycorrhizal fungi.</title>
        <authorList>
            <person name="Maeda T."/>
            <person name="Kobayashi Y."/>
            <person name="Nakagawa T."/>
            <person name="Ezawa T."/>
            <person name="Yamaguchi K."/>
            <person name="Bino T."/>
            <person name="Nishimoto Y."/>
            <person name="Shigenobu S."/>
            <person name="Kawaguchi M."/>
        </authorList>
    </citation>
    <scope>NUCLEOTIDE SEQUENCE</scope>
    <source>
        <strain evidence="4">HR1</strain>
    </source>
</reference>
<dbReference type="InterPro" id="IPR032675">
    <property type="entry name" value="LRR_dom_sf"/>
</dbReference>
<name>A0A2Z6RHG1_9GLOM</name>
<dbReference type="PANTHER" id="PTHR46433">
    <property type="entry name" value="ANK_REP_REGION DOMAIN-CONTAINING PROTEIN-RELATED"/>
    <property type="match status" value="1"/>
</dbReference>
<dbReference type="InterPro" id="IPR006703">
    <property type="entry name" value="G_AIG1"/>
</dbReference>
<dbReference type="GO" id="GO:0005525">
    <property type="term" value="F:GTP binding"/>
    <property type="evidence" value="ECO:0007669"/>
    <property type="project" value="InterPro"/>
</dbReference>
<evidence type="ECO:0000313" key="4">
    <source>
        <dbReference type="EMBL" id="GES90158.1"/>
    </source>
</evidence>
<feature type="domain" description="AIG1-type G" evidence="2">
    <location>
        <begin position="582"/>
        <end position="746"/>
    </location>
</feature>
<dbReference type="EMBL" id="BEXD01002057">
    <property type="protein sequence ID" value="GBB96839.1"/>
    <property type="molecule type" value="Genomic_DNA"/>
</dbReference>
<dbReference type="OrthoDB" id="8954335at2759"/>
<sequence length="847" mass="94985">MAKNQDWFNKKYSGKEKINIAESNKLKLGGFLKIKDFEKVDNISLKNFELIKLEISGCSKLTQINLLELSKLKNLTVIKCSNLTTLNCSLTGLTSLDISGCDTLKNIDLSKLPKLLNLSVTECQKLTRLDCSKTELTDLKIINCTQINKIITTTENSAEKSIKTKSLYVKGYSNLTTLDCSETDFTSLEISDCSRVDLSKLSKITSLTVIDCLIEEFDCSSKELTSLEISGCLELKKIDLSKLLKLESLSVINCSKLTKFDCSSEELTSLEISGCSELDEVDLKGLLNLRSLTVINCSKLTKFDCSSEELASLKISGCSKLGEINPKNLPNLESLSVVECSNLIKLDCSETELTNLEIINCTRINKIITLSNTTKNSAEKFTKTKSLYVKGYSNLTTLDCSETDFTSLKIGDCSQIDLSKFSEITSLTVIDCLKLKEFDCSSEKLTNLRISGCYTLKEVDLSKLPNLTSLSVIDCLKLEKLNCSSIKKLTKLEVSDLIELDCSNTSIEGLSLNLCPYITKLDCSNNSELINIDVSNCFKLQYIDCSNCSNSNFTHLDLSYCPKSIEVYPSDLNIIRKKENIKNILIVGRTGGGKSTLANVLTNTDKFKESAYAVSETKGFSKREFKWNEINFRVVDTIGAGDTSLVLKDVLYKMADGIYSMPEGISQVLFVVDGRFKKEEINTFNMIKDSILEINILDYVTLVRTKFDNFRSENECNIDINKMKNESDSIKKIIESCNRVIHVDNPSVNIEAADDADDDDDDDILTQIKVSKKTRERSRKILLEYLEGVPPVKENYYFKLKTWDMLRDKINTLATYKDDNKILREMSKADPELVALYNVSKELCLIL</sequence>
<dbReference type="STRING" id="94130.A0A2Z6RHG1"/>
<evidence type="ECO:0000313" key="5">
    <source>
        <dbReference type="Proteomes" id="UP000247702"/>
    </source>
</evidence>
<protein>
    <submittedName>
        <fullName evidence="4">Regulator of chromosome condensation RCC1</fullName>
    </submittedName>
</protein>
<dbReference type="PANTHER" id="PTHR46433:SF3">
    <property type="entry name" value="RAB GTPASE DOMAIN-CONTAINING PROTEIN"/>
    <property type="match status" value="1"/>
</dbReference>
<gene>
    <name evidence="4" type="ORF">RCL2_001702800</name>
    <name evidence="3" type="ORF">RclHR1_02850010</name>
</gene>
<dbReference type="Pfam" id="PF04548">
    <property type="entry name" value="AIG1"/>
    <property type="match status" value="1"/>
</dbReference>
<organism evidence="3 5">
    <name type="scientific">Rhizophagus clarus</name>
    <dbReference type="NCBI Taxonomy" id="94130"/>
    <lineage>
        <taxon>Eukaryota</taxon>
        <taxon>Fungi</taxon>
        <taxon>Fungi incertae sedis</taxon>
        <taxon>Mucoromycota</taxon>
        <taxon>Glomeromycotina</taxon>
        <taxon>Glomeromycetes</taxon>
        <taxon>Glomerales</taxon>
        <taxon>Glomeraceae</taxon>
        <taxon>Rhizophagus</taxon>
    </lineage>
</organism>
<dbReference type="SUPFAM" id="SSF52058">
    <property type="entry name" value="L domain-like"/>
    <property type="match status" value="2"/>
</dbReference>
<keyword evidence="1" id="KW-0547">Nucleotide-binding</keyword>
<dbReference type="Proteomes" id="UP000247702">
    <property type="component" value="Unassembled WGS sequence"/>
</dbReference>
<evidence type="ECO:0000313" key="3">
    <source>
        <dbReference type="EMBL" id="GBB96839.1"/>
    </source>
</evidence>
<keyword evidence="5" id="KW-1185">Reference proteome</keyword>
<evidence type="ECO:0000259" key="2">
    <source>
        <dbReference type="Pfam" id="PF04548"/>
    </source>
</evidence>
<evidence type="ECO:0000256" key="1">
    <source>
        <dbReference type="ARBA" id="ARBA00022741"/>
    </source>
</evidence>
<dbReference type="Proteomes" id="UP000615446">
    <property type="component" value="Unassembled WGS sequence"/>
</dbReference>
<dbReference type="InterPro" id="IPR027417">
    <property type="entry name" value="P-loop_NTPase"/>
</dbReference>
<dbReference type="Gene3D" id="3.80.10.10">
    <property type="entry name" value="Ribonuclease Inhibitor"/>
    <property type="match status" value="3"/>
</dbReference>
<proteinExistence type="predicted"/>
<dbReference type="Gene3D" id="3.40.50.300">
    <property type="entry name" value="P-loop containing nucleotide triphosphate hydrolases"/>
    <property type="match status" value="1"/>
</dbReference>
<accession>A0A2Z6RHG1</accession>
<dbReference type="SUPFAM" id="SSF52540">
    <property type="entry name" value="P-loop containing nucleoside triphosphate hydrolases"/>
    <property type="match status" value="1"/>
</dbReference>
<reference evidence="3 5" key="1">
    <citation type="submission" date="2017-11" db="EMBL/GenBank/DDBJ databases">
        <title>The genome of Rhizophagus clarus HR1 reveals common genetic basis of auxotrophy among arbuscular mycorrhizal fungi.</title>
        <authorList>
            <person name="Kobayashi Y."/>
        </authorList>
    </citation>
    <scope>NUCLEOTIDE SEQUENCE [LARGE SCALE GENOMIC DNA]</scope>
    <source>
        <strain evidence="3 5">HR1</strain>
    </source>
</reference>
<dbReference type="EMBL" id="BLAL01000193">
    <property type="protein sequence ID" value="GES90158.1"/>
    <property type="molecule type" value="Genomic_DNA"/>
</dbReference>
<dbReference type="AlphaFoldDB" id="A0A2Z6RHG1"/>